<dbReference type="InterPro" id="IPR006121">
    <property type="entry name" value="HMA_dom"/>
</dbReference>
<dbReference type="AlphaFoldDB" id="A0A6I8MAQ7"/>
<dbReference type="PROSITE" id="PS50846">
    <property type="entry name" value="HMA_2"/>
    <property type="match status" value="1"/>
</dbReference>
<feature type="domain" description="HMA" evidence="2">
    <location>
        <begin position="2"/>
        <end position="67"/>
    </location>
</feature>
<evidence type="ECO:0000256" key="1">
    <source>
        <dbReference type="ARBA" id="ARBA00022723"/>
    </source>
</evidence>
<keyword evidence="4" id="KW-1185">Reference proteome</keyword>
<dbReference type="Proteomes" id="UP000419017">
    <property type="component" value="Unassembled WGS sequence"/>
</dbReference>
<dbReference type="CDD" id="cd00371">
    <property type="entry name" value="HMA"/>
    <property type="match status" value="1"/>
</dbReference>
<sequence length="71" mass="7863">MKSKILTIPAIKCNSCVEKITNVLYSFPEVEEISVDLDEKTVEVILSTDISDNELKGIIKSAGSYEVTEIK</sequence>
<evidence type="ECO:0000259" key="2">
    <source>
        <dbReference type="PROSITE" id="PS50846"/>
    </source>
</evidence>
<keyword evidence="1" id="KW-0479">Metal-binding</keyword>
<dbReference type="InterPro" id="IPR017969">
    <property type="entry name" value="Heavy-metal-associated_CS"/>
</dbReference>
<dbReference type="GO" id="GO:0046872">
    <property type="term" value="F:metal ion binding"/>
    <property type="evidence" value="ECO:0007669"/>
    <property type="project" value="UniProtKB-KW"/>
</dbReference>
<dbReference type="InterPro" id="IPR036163">
    <property type="entry name" value="HMA_dom_sf"/>
</dbReference>
<gene>
    <name evidence="3" type="ORF">OMES3154_01149</name>
</gene>
<evidence type="ECO:0000313" key="3">
    <source>
        <dbReference type="EMBL" id="VWL85863.1"/>
    </source>
</evidence>
<dbReference type="RefSeq" id="WP_197271521.1">
    <property type="nucleotide sequence ID" value="NZ_CABWIB010000001.1"/>
</dbReference>
<evidence type="ECO:0000313" key="4">
    <source>
        <dbReference type="Proteomes" id="UP000419017"/>
    </source>
</evidence>
<dbReference type="PROSITE" id="PS01047">
    <property type="entry name" value="HMA_1"/>
    <property type="match status" value="1"/>
</dbReference>
<protein>
    <submittedName>
        <fullName evidence="3">Heavy metal transport/detoxification protein</fullName>
    </submittedName>
</protein>
<accession>A0A6I8MAQ7</accession>
<proteinExistence type="predicted"/>
<reference evidence="3 4" key="1">
    <citation type="submission" date="2019-10" db="EMBL/GenBank/DDBJ databases">
        <authorList>
            <person name="Blom J."/>
        </authorList>
    </citation>
    <scope>NUCLEOTIDE SEQUENCE [LARGE SCALE GENOMIC DNA]</scope>
    <source>
        <strain evidence="3 4">ES3154-GLU</strain>
    </source>
</reference>
<name>A0A6I8MAQ7_9FUSO</name>
<organism evidence="3 4">
    <name type="scientific">Oceanivirga miroungae</name>
    <dbReference type="NCBI Taxonomy" id="1130046"/>
    <lineage>
        <taxon>Bacteria</taxon>
        <taxon>Fusobacteriati</taxon>
        <taxon>Fusobacteriota</taxon>
        <taxon>Fusobacteriia</taxon>
        <taxon>Fusobacteriales</taxon>
        <taxon>Leptotrichiaceae</taxon>
        <taxon>Oceanivirga</taxon>
    </lineage>
</organism>
<dbReference type="EMBL" id="CABWIB010000001">
    <property type="protein sequence ID" value="VWL85863.1"/>
    <property type="molecule type" value="Genomic_DNA"/>
</dbReference>
<dbReference type="Gene3D" id="3.30.70.100">
    <property type="match status" value="1"/>
</dbReference>
<dbReference type="Pfam" id="PF00403">
    <property type="entry name" value="HMA"/>
    <property type="match status" value="1"/>
</dbReference>
<dbReference type="SUPFAM" id="SSF55008">
    <property type="entry name" value="HMA, heavy metal-associated domain"/>
    <property type="match status" value="1"/>
</dbReference>